<protein>
    <submittedName>
        <fullName evidence="3">Uncharacterized protein</fullName>
    </submittedName>
</protein>
<evidence type="ECO:0000256" key="1">
    <source>
        <dbReference type="SAM" id="SignalP"/>
    </source>
</evidence>
<dbReference type="AlphaFoldDB" id="A0A914UUI3"/>
<dbReference type="WBParaSite" id="PSAMB.scaffold12719size2619.g35048.t1">
    <property type="protein sequence ID" value="PSAMB.scaffold12719size2619.g35048.t1"/>
    <property type="gene ID" value="PSAMB.scaffold12719size2619.g35048"/>
</dbReference>
<feature type="signal peptide" evidence="1">
    <location>
        <begin position="1"/>
        <end position="27"/>
    </location>
</feature>
<keyword evidence="2" id="KW-1185">Reference proteome</keyword>
<name>A0A914UUI3_9BILA</name>
<reference evidence="3" key="1">
    <citation type="submission" date="2022-11" db="UniProtKB">
        <authorList>
            <consortium name="WormBaseParasite"/>
        </authorList>
    </citation>
    <scope>IDENTIFICATION</scope>
</reference>
<keyword evidence="1" id="KW-0732">Signal</keyword>
<organism evidence="2 3">
    <name type="scientific">Plectus sambesii</name>
    <dbReference type="NCBI Taxonomy" id="2011161"/>
    <lineage>
        <taxon>Eukaryota</taxon>
        <taxon>Metazoa</taxon>
        <taxon>Ecdysozoa</taxon>
        <taxon>Nematoda</taxon>
        <taxon>Chromadorea</taxon>
        <taxon>Plectida</taxon>
        <taxon>Plectina</taxon>
        <taxon>Plectoidea</taxon>
        <taxon>Plectidae</taxon>
        <taxon>Plectus</taxon>
    </lineage>
</organism>
<dbReference type="Proteomes" id="UP000887566">
    <property type="component" value="Unplaced"/>
</dbReference>
<evidence type="ECO:0000313" key="3">
    <source>
        <dbReference type="WBParaSite" id="PSAMB.scaffold12719size2619.g35048.t1"/>
    </source>
</evidence>
<sequence>MRVNRWFVATCLAYLGVWLLRTDACLAVIESDDLTDTTTIATTTVFPGGCVDASPLFDSLPPGQSRVVLSSTAPTPFGDSIVAQCVSAGNFFGLTGSVFGITYNFGIPPPIIQNIGNLNGGFEQIRLTCQSNGDWAVVGCVGLPGLCIPTSGPVSQFFNILFGFKPIQCTGV</sequence>
<feature type="chain" id="PRO_5036965999" evidence="1">
    <location>
        <begin position="28"/>
        <end position="172"/>
    </location>
</feature>
<proteinExistence type="predicted"/>
<evidence type="ECO:0000313" key="2">
    <source>
        <dbReference type="Proteomes" id="UP000887566"/>
    </source>
</evidence>
<accession>A0A914UUI3</accession>